<keyword evidence="2" id="KW-1185">Reference proteome</keyword>
<comment type="caution">
    <text evidence="1">The sequence shown here is derived from an EMBL/GenBank/DDBJ whole genome shotgun (WGS) entry which is preliminary data.</text>
</comment>
<evidence type="ECO:0000313" key="1">
    <source>
        <dbReference type="EMBL" id="KAI5965489.1"/>
    </source>
</evidence>
<accession>A0AAD5BIX9</accession>
<dbReference type="Proteomes" id="UP001204833">
    <property type="component" value="Unassembled WGS sequence"/>
</dbReference>
<sequence length="173" mass="20287">MDAKETIHLLQISEMPKGFEWEIAKHLKNIEYFSVICRGYDGDRATDKTTVDLKSKPLNHYSAVCGNKNYTRKLEYNDCDYDFHELDIVLLSNLPRNDSVMCLKLDVYNGYRDLESINEVSTLTELYMTFYITHGIDVRGVDMKITLPLQKVYIRWHEPIKYSKDTLNLDFLS</sequence>
<name>A0AAD5BIX9_9ASCO</name>
<dbReference type="RefSeq" id="XP_051610753.1">
    <property type="nucleotide sequence ID" value="XM_051755256.1"/>
</dbReference>
<organism evidence="1 2">
    <name type="scientific">Candida theae</name>
    <dbReference type="NCBI Taxonomy" id="1198502"/>
    <lineage>
        <taxon>Eukaryota</taxon>
        <taxon>Fungi</taxon>
        <taxon>Dikarya</taxon>
        <taxon>Ascomycota</taxon>
        <taxon>Saccharomycotina</taxon>
        <taxon>Pichiomycetes</taxon>
        <taxon>Debaryomycetaceae</taxon>
        <taxon>Candida/Lodderomyces clade</taxon>
        <taxon>Candida</taxon>
    </lineage>
</organism>
<gene>
    <name evidence="1" type="ORF">KGF57_000755</name>
</gene>
<dbReference type="GeneID" id="76148814"/>
<reference evidence="1 2" key="1">
    <citation type="journal article" date="2022" name="DNA Res.">
        <title>Genome analysis of five recently described species of the CUG-Ser clade uncovers Candida theae as a new hybrid lineage with pathogenic potential in the Candida parapsilosis species complex.</title>
        <authorList>
            <person name="Mixao V."/>
            <person name="Del Olmo V."/>
            <person name="Hegedusova E."/>
            <person name="Saus E."/>
            <person name="Pryszcz L."/>
            <person name="Cillingova A."/>
            <person name="Nosek J."/>
            <person name="Gabaldon T."/>
        </authorList>
    </citation>
    <scope>NUCLEOTIDE SEQUENCE [LARGE SCALE GENOMIC DNA]</scope>
    <source>
        <strain evidence="1 2">CBS 12239</strain>
    </source>
</reference>
<dbReference type="EMBL" id="JAIHNG010000044">
    <property type="protein sequence ID" value="KAI5965489.1"/>
    <property type="molecule type" value="Genomic_DNA"/>
</dbReference>
<proteinExistence type="predicted"/>
<evidence type="ECO:0000313" key="2">
    <source>
        <dbReference type="Proteomes" id="UP001204833"/>
    </source>
</evidence>
<dbReference type="AlphaFoldDB" id="A0AAD5BIX9"/>
<protein>
    <submittedName>
        <fullName evidence="1">Uncharacterized protein</fullName>
    </submittedName>
</protein>